<reference evidence="1 2" key="1">
    <citation type="submission" date="2019-06" db="EMBL/GenBank/DDBJ databases">
        <title>Whole genome sequence for Cellvibrionaceae sp. R142.</title>
        <authorList>
            <person name="Wang G."/>
        </authorList>
    </citation>
    <scope>NUCLEOTIDE SEQUENCE [LARGE SCALE GENOMIC DNA]</scope>
    <source>
        <strain evidence="1 2">R142</strain>
    </source>
</reference>
<accession>A0A545T870</accession>
<dbReference type="OrthoDB" id="5244399at2"/>
<dbReference type="InterPro" id="IPR029025">
    <property type="entry name" value="T3SS_substrate_exporter_C"/>
</dbReference>
<keyword evidence="1" id="KW-0966">Cell projection</keyword>
<proteinExistence type="predicted"/>
<dbReference type="AlphaFoldDB" id="A0A545T870"/>
<organism evidence="1 2">
    <name type="scientific">Exilibacterium tricleocarpae</name>
    <dbReference type="NCBI Taxonomy" id="2591008"/>
    <lineage>
        <taxon>Bacteria</taxon>
        <taxon>Pseudomonadati</taxon>
        <taxon>Pseudomonadota</taxon>
        <taxon>Gammaproteobacteria</taxon>
        <taxon>Cellvibrionales</taxon>
        <taxon>Cellvibrionaceae</taxon>
        <taxon>Exilibacterium</taxon>
    </lineage>
</organism>
<dbReference type="SUPFAM" id="SSF160544">
    <property type="entry name" value="EscU C-terminal domain-like"/>
    <property type="match status" value="1"/>
</dbReference>
<evidence type="ECO:0000313" key="1">
    <source>
        <dbReference type="EMBL" id="TQV73401.1"/>
    </source>
</evidence>
<dbReference type="Proteomes" id="UP000319732">
    <property type="component" value="Unassembled WGS sequence"/>
</dbReference>
<gene>
    <name evidence="1" type="ORF">FKG94_17000</name>
</gene>
<dbReference type="Gene3D" id="3.40.1690.10">
    <property type="entry name" value="secretion proteins EscU"/>
    <property type="match status" value="1"/>
</dbReference>
<keyword evidence="1" id="KW-0282">Flagellum</keyword>
<keyword evidence="1" id="KW-0969">Cilium</keyword>
<comment type="caution">
    <text evidence="1">The sequence shown here is derived from an EMBL/GenBank/DDBJ whole genome shotgun (WGS) entry which is preliminary data.</text>
</comment>
<dbReference type="EMBL" id="VHSG01000018">
    <property type="protein sequence ID" value="TQV73401.1"/>
    <property type="molecule type" value="Genomic_DNA"/>
</dbReference>
<sequence>MVVPDKTVRRVVGLQYDPEAGPPRVVLKSAGVAAQAVLDESESLVSGPALVQDEALLQQLYRLPLDAAIDPSLYELVAILLAQVYAADAAFLQEENNP</sequence>
<protein>
    <submittedName>
        <fullName evidence="1">Flagellar protein FhlB</fullName>
    </submittedName>
</protein>
<name>A0A545T870_9GAMM</name>
<evidence type="ECO:0000313" key="2">
    <source>
        <dbReference type="Proteomes" id="UP000319732"/>
    </source>
</evidence>
<keyword evidence="2" id="KW-1185">Reference proteome</keyword>